<dbReference type="SUPFAM" id="SSF56935">
    <property type="entry name" value="Porins"/>
    <property type="match status" value="1"/>
</dbReference>
<sequence>MRLKAYSYIIALLLPLAVISQTTVTGIITSVDTGKPVAGVTIYEKTGKTLATTNIKGEYNFTTEQQVLEVVLYAFEYESVETTIDLNQKSTINFTLSPLGSTLTEVEINARKAKIFELQRLKDVEGTSIYAGKKNEVVLVNQSTANLASNNARQIYAQVTGLNIYQNDDAGLQLNIGGRGLDPNRTSNFNTRQNGYDISADVLGYPESYYAPPAEGLEQIQIIRGAASLQYGTQFGGLVNFKMKSAPKNKKIELVTRNTIGNNGLYTNFTSAGGTLNKLSYYTYFNYKEGDGFRPNSGFNSRNLFTKLGYEFNDKTSVTGEVTLLNYIAQQAGGLTDAMFEENPYQSNRSRNWFEVDWLLWNLRIDHKFSNSTRLSASLFGLDASRDALGYRSNRVSSIDPGEERDLIKNDFKNYGIELKFLTEYKLAGKKSILLLGSKYYNADNSSQQGPGSEGSDPNFEFQTDRFPNYPNQNAYSNPNLNLSLFGENIFYINDKWSVTPGFRLEYIKTESDGFFERINTDAAGNVILRERVSEDLTNERSFLLVGIGSSYKLNKNIEFYGNFSQNYRSVTFADINTVNPAFTINPNISDEKGFTGDLGVRGNYKNVFSYDANIFTLFYNDRIGFVQRAQNDGSVKTERGNVGNAIIYGIESLVDFNLNELFIKNNSYVANLFFNTSLIQSEYVSSDVNGIEGNELEFVPSLNFKTGLKFGYKNFTSSIQFTHLSQQFTDASNAQEGNLSGVIGAIPSYQVMDVSASYKLGRFKLETGINNLFDQAYFTRRATGYPGPGIIPSPNRNYYATLEIKF</sequence>
<keyword evidence="6 8" id="KW-0472">Membrane</keyword>
<keyword evidence="4 8" id="KW-0812">Transmembrane</keyword>
<evidence type="ECO:0000256" key="8">
    <source>
        <dbReference type="PROSITE-ProRule" id="PRU01360"/>
    </source>
</evidence>
<evidence type="ECO:0000256" key="3">
    <source>
        <dbReference type="ARBA" id="ARBA00022452"/>
    </source>
</evidence>
<dbReference type="eggNOG" id="COG4772">
    <property type="taxonomic scope" value="Bacteria"/>
</dbReference>
<feature type="chain" id="PRO_5001862699" evidence="10">
    <location>
        <begin position="21"/>
        <end position="807"/>
    </location>
</feature>
<keyword evidence="3 8" id="KW-1134">Transmembrane beta strand</keyword>
<keyword evidence="7 8" id="KW-0998">Cell outer membrane</keyword>
<name>A0A090Q014_9FLAO</name>
<dbReference type="STRING" id="319236.BST91_08090"/>
<keyword evidence="10" id="KW-0732">Signal</keyword>
<evidence type="ECO:0000256" key="5">
    <source>
        <dbReference type="ARBA" id="ARBA00023077"/>
    </source>
</evidence>
<dbReference type="Gene3D" id="2.40.170.20">
    <property type="entry name" value="TonB-dependent receptor, beta-barrel domain"/>
    <property type="match status" value="1"/>
</dbReference>
<feature type="domain" description="TonB-dependent receptor plug" evidence="12">
    <location>
        <begin position="142"/>
        <end position="234"/>
    </location>
</feature>
<feature type="signal peptide" evidence="10">
    <location>
        <begin position="1"/>
        <end position="20"/>
    </location>
</feature>
<keyword evidence="14" id="KW-1185">Reference proteome</keyword>
<evidence type="ECO:0000256" key="4">
    <source>
        <dbReference type="ARBA" id="ARBA00022692"/>
    </source>
</evidence>
<dbReference type="InterPro" id="IPR036942">
    <property type="entry name" value="Beta-barrel_TonB_sf"/>
</dbReference>
<evidence type="ECO:0000256" key="9">
    <source>
        <dbReference type="RuleBase" id="RU003357"/>
    </source>
</evidence>
<keyword evidence="2 8" id="KW-0813">Transport</keyword>
<dbReference type="AlphaFoldDB" id="A0A090Q014"/>
<dbReference type="Proteomes" id="UP000029221">
    <property type="component" value="Unassembled WGS sequence"/>
</dbReference>
<dbReference type="PROSITE" id="PS52016">
    <property type="entry name" value="TONB_DEPENDENT_REC_3"/>
    <property type="match status" value="1"/>
</dbReference>
<dbReference type="EMBL" id="BBML01000002">
    <property type="protein sequence ID" value="GAK96434.1"/>
    <property type="molecule type" value="Genomic_DNA"/>
</dbReference>
<dbReference type="SUPFAM" id="SSF49464">
    <property type="entry name" value="Carboxypeptidase regulatory domain-like"/>
    <property type="match status" value="1"/>
</dbReference>
<dbReference type="InterPro" id="IPR037066">
    <property type="entry name" value="Plug_dom_sf"/>
</dbReference>
<dbReference type="GO" id="GO:0033214">
    <property type="term" value="P:siderophore-iron import into cell"/>
    <property type="evidence" value="ECO:0007669"/>
    <property type="project" value="TreeGrafter"/>
</dbReference>
<dbReference type="Pfam" id="PF00593">
    <property type="entry name" value="TonB_dep_Rec_b-barrel"/>
    <property type="match status" value="1"/>
</dbReference>
<evidence type="ECO:0000256" key="2">
    <source>
        <dbReference type="ARBA" id="ARBA00022448"/>
    </source>
</evidence>
<dbReference type="GO" id="GO:0009279">
    <property type="term" value="C:cell outer membrane"/>
    <property type="evidence" value="ECO:0007669"/>
    <property type="project" value="UniProtKB-SubCell"/>
</dbReference>
<dbReference type="InterPro" id="IPR000531">
    <property type="entry name" value="Beta-barrel_TonB"/>
</dbReference>
<protein>
    <submittedName>
        <fullName evidence="13">Iron(III) dicitrate transport protein FecA</fullName>
    </submittedName>
</protein>
<evidence type="ECO:0000256" key="10">
    <source>
        <dbReference type="SAM" id="SignalP"/>
    </source>
</evidence>
<evidence type="ECO:0000313" key="14">
    <source>
        <dbReference type="Proteomes" id="UP000029221"/>
    </source>
</evidence>
<dbReference type="Pfam" id="PF07715">
    <property type="entry name" value="Plug"/>
    <property type="match status" value="1"/>
</dbReference>
<dbReference type="PANTHER" id="PTHR30442">
    <property type="entry name" value="IRON III DICITRATE TRANSPORT PROTEIN FECA"/>
    <property type="match status" value="1"/>
</dbReference>
<evidence type="ECO:0000256" key="7">
    <source>
        <dbReference type="ARBA" id="ARBA00023237"/>
    </source>
</evidence>
<reference evidence="13" key="1">
    <citation type="journal article" date="2014" name="Genome Announc.">
        <title>Draft Genome Sequences of Marine Flavobacterium Nonlabens Strains NR17, NR24, NR27, NR32, NR33, and Ara13.</title>
        <authorList>
            <person name="Nakanishi M."/>
            <person name="Meirelles P."/>
            <person name="Suzuki R."/>
            <person name="Takatani N."/>
            <person name="Mino S."/>
            <person name="Suda W."/>
            <person name="Oshima K."/>
            <person name="Hattori M."/>
            <person name="Ohkuma M."/>
            <person name="Hosokawa M."/>
            <person name="Miyashita K."/>
            <person name="Thompson F.L."/>
            <person name="Niwa A."/>
            <person name="Sawabe T."/>
            <person name="Sawabe T."/>
        </authorList>
    </citation>
    <scope>NUCLEOTIDE SEQUENCE [LARGE SCALE GENOMIC DNA]</scope>
    <source>
        <strain evidence="13">JCM 19294</strain>
    </source>
</reference>
<dbReference type="InterPro" id="IPR039426">
    <property type="entry name" value="TonB-dep_rcpt-like"/>
</dbReference>
<dbReference type="PANTHER" id="PTHR30442:SF0">
    <property type="entry name" value="FE(3+) DICITRATE TRANSPORT PROTEIN FECA"/>
    <property type="match status" value="1"/>
</dbReference>
<evidence type="ECO:0000313" key="13">
    <source>
        <dbReference type="EMBL" id="GAK96434.1"/>
    </source>
</evidence>
<evidence type="ECO:0000259" key="12">
    <source>
        <dbReference type="Pfam" id="PF07715"/>
    </source>
</evidence>
<dbReference type="Gene3D" id="2.170.130.10">
    <property type="entry name" value="TonB-dependent receptor, plug domain"/>
    <property type="match status" value="1"/>
</dbReference>
<comment type="similarity">
    <text evidence="8 9">Belongs to the TonB-dependent receptor family.</text>
</comment>
<organism evidence="13 14">
    <name type="scientific">Nonlabens tegetincola</name>
    <dbReference type="NCBI Taxonomy" id="323273"/>
    <lineage>
        <taxon>Bacteria</taxon>
        <taxon>Pseudomonadati</taxon>
        <taxon>Bacteroidota</taxon>
        <taxon>Flavobacteriia</taxon>
        <taxon>Flavobacteriales</taxon>
        <taxon>Flavobacteriaceae</taxon>
        <taxon>Nonlabens</taxon>
    </lineage>
</organism>
<keyword evidence="5 9" id="KW-0798">TonB box</keyword>
<comment type="subcellular location">
    <subcellularLocation>
        <location evidence="1 8">Cell outer membrane</location>
        <topology evidence="1 8">Multi-pass membrane protein</topology>
    </subcellularLocation>
</comment>
<dbReference type="Pfam" id="PF13715">
    <property type="entry name" value="CarbopepD_reg_2"/>
    <property type="match status" value="1"/>
</dbReference>
<dbReference type="InterPro" id="IPR008969">
    <property type="entry name" value="CarboxyPept-like_regulatory"/>
</dbReference>
<accession>A0A090Q014</accession>
<comment type="caution">
    <text evidence="13">The sequence shown here is derived from an EMBL/GenBank/DDBJ whole genome shotgun (WGS) entry which is preliminary data.</text>
</comment>
<feature type="domain" description="TonB-dependent receptor-like beta-barrel" evidence="11">
    <location>
        <begin position="296"/>
        <end position="773"/>
    </location>
</feature>
<evidence type="ECO:0000256" key="1">
    <source>
        <dbReference type="ARBA" id="ARBA00004571"/>
    </source>
</evidence>
<evidence type="ECO:0000256" key="6">
    <source>
        <dbReference type="ARBA" id="ARBA00023136"/>
    </source>
</evidence>
<dbReference type="Gene3D" id="2.60.40.1120">
    <property type="entry name" value="Carboxypeptidase-like, regulatory domain"/>
    <property type="match status" value="1"/>
</dbReference>
<gene>
    <name evidence="13" type="ORF">JCM19294_1947</name>
</gene>
<proteinExistence type="inferred from homology"/>
<dbReference type="InterPro" id="IPR012910">
    <property type="entry name" value="Plug_dom"/>
</dbReference>
<evidence type="ECO:0000259" key="11">
    <source>
        <dbReference type="Pfam" id="PF00593"/>
    </source>
</evidence>